<evidence type="ECO:0000256" key="6">
    <source>
        <dbReference type="ARBA" id="ARBA00022692"/>
    </source>
</evidence>
<dbReference type="GO" id="GO:0006935">
    <property type="term" value="P:chemotaxis"/>
    <property type="evidence" value="ECO:0007669"/>
    <property type="project" value="UniProtKB-KW"/>
</dbReference>
<evidence type="ECO:0000256" key="1">
    <source>
        <dbReference type="ARBA" id="ARBA00002254"/>
    </source>
</evidence>
<evidence type="ECO:0000313" key="12">
    <source>
        <dbReference type="Proteomes" id="UP000628984"/>
    </source>
</evidence>
<evidence type="ECO:0000313" key="11">
    <source>
        <dbReference type="EMBL" id="GGW28743.1"/>
    </source>
</evidence>
<protein>
    <recommendedName>
        <fullName evidence="10">Flagellar protein FliL</fullName>
    </recommendedName>
</protein>
<evidence type="ECO:0000256" key="4">
    <source>
        <dbReference type="ARBA" id="ARBA00022475"/>
    </source>
</evidence>
<dbReference type="GO" id="GO:0005886">
    <property type="term" value="C:plasma membrane"/>
    <property type="evidence" value="ECO:0007669"/>
    <property type="project" value="UniProtKB-SubCell"/>
</dbReference>
<comment type="subcellular location">
    <subcellularLocation>
        <location evidence="10">Cell inner membrane</location>
    </subcellularLocation>
    <subcellularLocation>
        <location evidence="2">Cell membrane</location>
        <topology evidence="2">Single-pass membrane protein</topology>
    </subcellularLocation>
</comment>
<keyword evidence="10" id="KW-0997">Cell inner membrane</keyword>
<reference evidence="11" key="1">
    <citation type="journal article" date="2014" name="Int. J. Syst. Evol. Microbiol.">
        <title>Complete genome sequence of Corynebacterium casei LMG S-19264T (=DSM 44701T), isolated from a smear-ripened cheese.</title>
        <authorList>
            <consortium name="US DOE Joint Genome Institute (JGI-PGF)"/>
            <person name="Walter F."/>
            <person name="Albersmeier A."/>
            <person name="Kalinowski J."/>
            <person name="Ruckert C."/>
        </authorList>
    </citation>
    <scope>NUCLEOTIDE SEQUENCE</scope>
    <source>
        <strain evidence="11">KCTC 23714</strain>
    </source>
</reference>
<name>A0A918MJP6_9RHOB</name>
<keyword evidence="12" id="KW-1185">Reference proteome</keyword>
<gene>
    <name evidence="11" type="ORF">GCM10011452_16580</name>
</gene>
<dbReference type="GO" id="GO:0071973">
    <property type="term" value="P:bacterial-type flagellum-dependent cell motility"/>
    <property type="evidence" value="ECO:0007669"/>
    <property type="project" value="InterPro"/>
</dbReference>
<keyword evidence="11" id="KW-0282">Flagellum</keyword>
<comment type="similarity">
    <text evidence="3 10">Belongs to the FliL family.</text>
</comment>
<evidence type="ECO:0000256" key="7">
    <source>
        <dbReference type="ARBA" id="ARBA00022779"/>
    </source>
</evidence>
<keyword evidence="6" id="KW-0812">Transmembrane</keyword>
<sequence length="135" mass="14483">MGAALGVASAGASFAATYTDLLEKITAHRPAASELADIAFLPIDSLVISLGPAAQNRHLRLTTQLEVKSAKLTEAAALMPRILDTMNTYLRAISVAELEDPGALLHIRLQLLHRIQVVVGEDRVSDLLITEFLLS</sequence>
<keyword evidence="5 10" id="KW-0145">Chemotaxis</keyword>
<dbReference type="Proteomes" id="UP000628984">
    <property type="component" value="Unassembled WGS sequence"/>
</dbReference>
<evidence type="ECO:0000256" key="2">
    <source>
        <dbReference type="ARBA" id="ARBA00004162"/>
    </source>
</evidence>
<dbReference type="InterPro" id="IPR005503">
    <property type="entry name" value="FliL"/>
</dbReference>
<comment type="function">
    <text evidence="1 10">Controls the rotational direction of flagella during chemotaxis.</text>
</comment>
<dbReference type="Pfam" id="PF03748">
    <property type="entry name" value="FliL"/>
    <property type="match status" value="1"/>
</dbReference>
<evidence type="ECO:0000256" key="8">
    <source>
        <dbReference type="ARBA" id="ARBA00022989"/>
    </source>
</evidence>
<proteinExistence type="inferred from homology"/>
<dbReference type="EMBL" id="BMYQ01000004">
    <property type="protein sequence ID" value="GGW28743.1"/>
    <property type="molecule type" value="Genomic_DNA"/>
</dbReference>
<dbReference type="AlphaFoldDB" id="A0A918MJP6"/>
<comment type="caution">
    <text evidence="11">The sequence shown here is derived from an EMBL/GenBank/DDBJ whole genome shotgun (WGS) entry which is preliminary data.</text>
</comment>
<keyword evidence="11" id="KW-0966">Cell projection</keyword>
<keyword evidence="11" id="KW-0969">Cilium</keyword>
<organism evidence="11 12">
    <name type="scientific">Gemmobacter lanyuensis</name>
    <dbReference type="NCBI Taxonomy" id="1054497"/>
    <lineage>
        <taxon>Bacteria</taxon>
        <taxon>Pseudomonadati</taxon>
        <taxon>Pseudomonadota</taxon>
        <taxon>Alphaproteobacteria</taxon>
        <taxon>Rhodobacterales</taxon>
        <taxon>Paracoccaceae</taxon>
        <taxon>Gemmobacter</taxon>
    </lineage>
</organism>
<evidence type="ECO:0000256" key="5">
    <source>
        <dbReference type="ARBA" id="ARBA00022500"/>
    </source>
</evidence>
<keyword evidence="7 10" id="KW-0283">Flagellar rotation</keyword>
<keyword evidence="4" id="KW-1003">Cell membrane</keyword>
<keyword evidence="9 10" id="KW-0472">Membrane</keyword>
<evidence type="ECO:0000256" key="3">
    <source>
        <dbReference type="ARBA" id="ARBA00008281"/>
    </source>
</evidence>
<evidence type="ECO:0000256" key="10">
    <source>
        <dbReference type="RuleBase" id="RU364125"/>
    </source>
</evidence>
<evidence type="ECO:0000256" key="9">
    <source>
        <dbReference type="ARBA" id="ARBA00023136"/>
    </source>
</evidence>
<dbReference type="GO" id="GO:0009425">
    <property type="term" value="C:bacterial-type flagellum basal body"/>
    <property type="evidence" value="ECO:0007669"/>
    <property type="project" value="InterPro"/>
</dbReference>
<accession>A0A918MJP6</accession>
<reference evidence="11" key="2">
    <citation type="submission" date="2020-09" db="EMBL/GenBank/DDBJ databases">
        <authorList>
            <person name="Sun Q."/>
            <person name="Kim S."/>
        </authorList>
    </citation>
    <scope>NUCLEOTIDE SEQUENCE</scope>
    <source>
        <strain evidence="11">KCTC 23714</strain>
    </source>
</reference>
<keyword evidence="8" id="KW-1133">Transmembrane helix</keyword>